<dbReference type="Gene3D" id="1.10.10.580">
    <property type="entry name" value="Structural maintenance of chromosome 1. Chain E"/>
    <property type="match status" value="1"/>
</dbReference>
<sequence>ILRSLQHSYEEGSSHFSLLKLCEKQDQKQVAMNLYSFLVLKKHGAIHLSQSGPYADIIATVGPMFAKL</sequence>
<keyword evidence="3" id="KW-1185">Reference proteome</keyword>
<protein>
    <recommendedName>
        <fullName evidence="1">Rad21/Rec8-like protein C-terminal eukaryotic domain-containing protein</fullName>
    </recommendedName>
</protein>
<evidence type="ECO:0000259" key="1">
    <source>
        <dbReference type="Pfam" id="PF04824"/>
    </source>
</evidence>
<accession>A0A6I8NU15</accession>
<proteinExistence type="predicted"/>
<dbReference type="InParanoid" id="A0A6I8NU15"/>
<dbReference type="SUPFAM" id="SSF46785">
    <property type="entry name" value="Winged helix' DNA-binding domain"/>
    <property type="match status" value="1"/>
</dbReference>
<dbReference type="InterPro" id="IPR023093">
    <property type="entry name" value="ScpA-like_C"/>
</dbReference>
<evidence type="ECO:0000313" key="3">
    <source>
        <dbReference type="Proteomes" id="UP000002279"/>
    </source>
</evidence>
<reference evidence="2" key="2">
    <citation type="submission" date="2025-09" db="UniProtKB">
        <authorList>
            <consortium name="Ensembl"/>
        </authorList>
    </citation>
    <scope>IDENTIFICATION</scope>
    <source>
        <strain evidence="2">Glennie</strain>
    </source>
</reference>
<name>A0A6I8NU15_ORNAN</name>
<reference evidence="2" key="1">
    <citation type="submission" date="2025-08" db="UniProtKB">
        <authorList>
            <consortium name="Ensembl"/>
        </authorList>
    </citation>
    <scope>IDENTIFICATION</scope>
    <source>
        <strain evidence="2">Glennie</strain>
    </source>
</reference>
<evidence type="ECO:0000313" key="2">
    <source>
        <dbReference type="Ensembl" id="ENSOANP00000044033.1"/>
    </source>
</evidence>
<organism evidence="2 3">
    <name type="scientific">Ornithorhynchus anatinus</name>
    <name type="common">Duckbill platypus</name>
    <dbReference type="NCBI Taxonomy" id="9258"/>
    <lineage>
        <taxon>Eukaryota</taxon>
        <taxon>Metazoa</taxon>
        <taxon>Chordata</taxon>
        <taxon>Craniata</taxon>
        <taxon>Vertebrata</taxon>
        <taxon>Euteleostomi</taxon>
        <taxon>Mammalia</taxon>
        <taxon>Monotremata</taxon>
        <taxon>Ornithorhynchidae</taxon>
        <taxon>Ornithorhynchus</taxon>
    </lineage>
</organism>
<dbReference type="GeneTree" id="ENSGT00940000161638"/>
<dbReference type="Ensembl" id="ENSOANT00000058520.1">
    <property type="protein sequence ID" value="ENSOANP00000044033.1"/>
    <property type="gene ID" value="ENSOANG00000048541.1"/>
</dbReference>
<dbReference type="Pfam" id="PF04824">
    <property type="entry name" value="Rad21_Rec8"/>
    <property type="match status" value="1"/>
</dbReference>
<dbReference type="InterPro" id="IPR036390">
    <property type="entry name" value="WH_DNA-bd_sf"/>
</dbReference>
<dbReference type="Bgee" id="ENSOANG00000048541">
    <property type="expression patterns" value="Expressed in testis and 6 other cell types or tissues"/>
</dbReference>
<dbReference type="InterPro" id="IPR006909">
    <property type="entry name" value="Rad21/Rec8_C_eu"/>
</dbReference>
<feature type="domain" description="Rad21/Rec8-like protein C-terminal eukaryotic" evidence="1">
    <location>
        <begin position="15"/>
        <end position="65"/>
    </location>
</feature>
<dbReference type="Proteomes" id="UP000002279">
    <property type="component" value="Unplaced"/>
</dbReference>
<dbReference type="OMA" id="RAPYEDI"/>
<dbReference type="AlphaFoldDB" id="A0A6I8NU15"/>